<feature type="domain" description="FDX-ACB" evidence="19">
    <location>
        <begin position="43"/>
        <end position="136"/>
    </location>
</feature>
<dbReference type="GO" id="GO:0005737">
    <property type="term" value="C:cytoplasm"/>
    <property type="evidence" value="ECO:0007669"/>
    <property type="project" value="UniProtKB-SubCell"/>
</dbReference>
<keyword evidence="13" id="KW-0460">Magnesium</keyword>
<dbReference type="SUPFAM" id="SSF54991">
    <property type="entry name" value="Anticodon-binding domain of PheRS"/>
    <property type="match status" value="1"/>
</dbReference>
<comment type="similarity">
    <text evidence="3">Belongs to the phenylalanyl-tRNA synthetase beta subunit family. Type 1 subfamily.</text>
</comment>
<keyword evidence="7" id="KW-0963">Cytoplasm</keyword>
<evidence type="ECO:0000256" key="11">
    <source>
        <dbReference type="ARBA" id="ARBA00022741"/>
    </source>
</evidence>
<comment type="subunit">
    <text evidence="4">Tetramer of two alpha and two beta subunits.</text>
</comment>
<protein>
    <recommendedName>
        <fullName evidence="6">Phenylalanine--tRNA ligase beta subunit</fullName>
        <ecNumber evidence="5">6.1.1.20</ecNumber>
    </recommendedName>
    <alternativeName>
        <fullName evidence="17">Phenylalanyl-tRNA synthetase beta subunit</fullName>
    </alternativeName>
</protein>
<evidence type="ECO:0000256" key="14">
    <source>
        <dbReference type="ARBA" id="ARBA00022884"/>
    </source>
</evidence>
<dbReference type="GO" id="GO:0006412">
    <property type="term" value="P:translation"/>
    <property type="evidence" value="ECO:0007669"/>
    <property type="project" value="UniProtKB-KW"/>
</dbReference>
<name>A0A9E2NUZ8_9LACO</name>
<evidence type="ECO:0000313" key="21">
    <source>
        <dbReference type="Proteomes" id="UP000824180"/>
    </source>
</evidence>
<dbReference type="EMBL" id="JAHLFK010000029">
    <property type="protein sequence ID" value="MBU3829907.1"/>
    <property type="molecule type" value="Genomic_DNA"/>
</dbReference>
<keyword evidence="8" id="KW-0820">tRNA-binding</keyword>
<evidence type="ECO:0000256" key="1">
    <source>
        <dbReference type="ARBA" id="ARBA00001946"/>
    </source>
</evidence>
<dbReference type="Gene3D" id="3.30.930.10">
    <property type="entry name" value="Bira Bifunctional Protein, Domain 2"/>
    <property type="match status" value="1"/>
</dbReference>
<feature type="non-terminal residue" evidence="20">
    <location>
        <position position="1"/>
    </location>
</feature>
<comment type="cofactor">
    <cofactor evidence="1">
        <name>Mg(2+)</name>
        <dbReference type="ChEBI" id="CHEBI:18420"/>
    </cofactor>
</comment>
<dbReference type="GO" id="GO:0016740">
    <property type="term" value="F:transferase activity"/>
    <property type="evidence" value="ECO:0007669"/>
    <property type="project" value="UniProtKB-ARBA"/>
</dbReference>
<keyword evidence="9 20" id="KW-0436">Ligase</keyword>
<dbReference type="GO" id="GO:0140096">
    <property type="term" value="F:catalytic activity, acting on a protein"/>
    <property type="evidence" value="ECO:0007669"/>
    <property type="project" value="UniProtKB-ARBA"/>
</dbReference>
<evidence type="ECO:0000256" key="16">
    <source>
        <dbReference type="ARBA" id="ARBA00023146"/>
    </source>
</evidence>
<dbReference type="GO" id="GO:0046872">
    <property type="term" value="F:metal ion binding"/>
    <property type="evidence" value="ECO:0007669"/>
    <property type="project" value="UniProtKB-KW"/>
</dbReference>
<evidence type="ECO:0000256" key="17">
    <source>
        <dbReference type="ARBA" id="ARBA00033189"/>
    </source>
</evidence>
<evidence type="ECO:0000256" key="2">
    <source>
        <dbReference type="ARBA" id="ARBA00004496"/>
    </source>
</evidence>
<dbReference type="Proteomes" id="UP000824180">
    <property type="component" value="Unassembled WGS sequence"/>
</dbReference>
<dbReference type="Pfam" id="PF03147">
    <property type="entry name" value="FDX-ACB"/>
    <property type="match status" value="1"/>
</dbReference>
<dbReference type="PROSITE" id="PS51447">
    <property type="entry name" value="FDX_ACB"/>
    <property type="match status" value="1"/>
</dbReference>
<dbReference type="Pfam" id="PF17759">
    <property type="entry name" value="tRNA_synthFbeta"/>
    <property type="match status" value="1"/>
</dbReference>
<reference evidence="20" key="2">
    <citation type="submission" date="2021-04" db="EMBL/GenBank/DDBJ databases">
        <authorList>
            <person name="Gilroy R."/>
        </authorList>
    </citation>
    <scope>NUCLEOTIDE SEQUENCE</scope>
    <source>
        <strain evidence="20">876</strain>
    </source>
</reference>
<dbReference type="GO" id="GO:0000049">
    <property type="term" value="F:tRNA binding"/>
    <property type="evidence" value="ECO:0007669"/>
    <property type="project" value="UniProtKB-KW"/>
</dbReference>
<evidence type="ECO:0000256" key="13">
    <source>
        <dbReference type="ARBA" id="ARBA00022842"/>
    </source>
</evidence>
<evidence type="ECO:0000256" key="3">
    <source>
        <dbReference type="ARBA" id="ARBA00008653"/>
    </source>
</evidence>
<evidence type="ECO:0000256" key="4">
    <source>
        <dbReference type="ARBA" id="ARBA00011209"/>
    </source>
</evidence>
<comment type="catalytic activity">
    <reaction evidence="18">
        <text>tRNA(Phe) + L-phenylalanine + ATP = L-phenylalanyl-tRNA(Phe) + AMP + diphosphate + H(+)</text>
        <dbReference type="Rhea" id="RHEA:19413"/>
        <dbReference type="Rhea" id="RHEA-COMP:9668"/>
        <dbReference type="Rhea" id="RHEA-COMP:9699"/>
        <dbReference type="ChEBI" id="CHEBI:15378"/>
        <dbReference type="ChEBI" id="CHEBI:30616"/>
        <dbReference type="ChEBI" id="CHEBI:33019"/>
        <dbReference type="ChEBI" id="CHEBI:58095"/>
        <dbReference type="ChEBI" id="CHEBI:78442"/>
        <dbReference type="ChEBI" id="CHEBI:78531"/>
        <dbReference type="ChEBI" id="CHEBI:456215"/>
        <dbReference type="EC" id="6.1.1.20"/>
    </reaction>
</comment>
<evidence type="ECO:0000256" key="7">
    <source>
        <dbReference type="ARBA" id="ARBA00022490"/>
    </source>
</evidence>
<dbReference type="InterPro" id="IPR005121">
    <property type="entry name" value="Fdx_antiC-bd"/>
</dbReference>
<evidence type="ECO:0000256" key="10">
    <source>
        <dbReference type="ARBA" id="ARBA00022723"/>
    </source>
</evidence>
<dbReference type="FunFam" id="3.30.70.380:FF:000001">
    <property type="entry name" value="Phenylalanine--tRNA ligase beta subunit"/>
    <property type="match status" value="1"/>
</dbReference>
<dbReference type="InterPro" id="IPR045864">
    <property type="entry name" value="aa-tRNA-synth_II/BPL/LPL"/>
</dbReference>
<keyword evidence="11" id="KW-0547">Nucleotide-binding</keyword>
<keyword evidence="14" id="KW-0694">RNA-binding</keyword>
<evidence type="ECO:0000256" key="18">
    <source>
        <dbReference type="ARBA" id="ARBA00049255"/>
    </source>
</evidence>
<evidence type="ECO:0000256" key="9">
    <source>
        <dbReference type="ARBA" id="ARBA00022598"/>
    </source>
</evidence>
<dbReference type="GO" id="GO:0004826">
    <property type="term" value="F:phenylalanine-tRNA ligase activity"/>
    <property type="evidence" value="ECO:0007669"/>
    <property type="project" value="UniProtKB-EC"/>
</dbReference>
<evidence type="ECO:0000256" key="15">
    <source>
        <dbReference type="ARBA" id="ARBA00022917"/>
    </source>
</evidence>
<reference evidence="20" key="1">
    <citation type="journal article" date="2021" name="PeerJ">
        <title>Extensive microbial diversity within the chicken gut microbiome revealed by metagenomics and culture.</title>
        <authorList>
            <person name="Gilroy R."/>
            <person name="Ravi A."/>
            <person name="Getino M."/>
            <person name="Pursley I."/>
            <person name="Horton D.L."/>
            <person name="Alikhan N.F."/>
            <person name="Baker D."/>
            <person name="Gharbi K."/>
            <person name="Hall N."/>
            <person name="Watson M."/>
            <person name="Adriaenssens E.M."/>
            <person name="Foster-Nyarko E."/>
            <person name="Jarju S."/>
            <person name="Secka A."/>
            <person name="Antonio M."/>
            <person name="Oren A."/>
            <person name="Chaudhuri R.R."/>
            <person name="La Ragione R."/>
            <person name="Hildebrand F."/>
            <person name="Pallen M.J."/>
        </authorList>
    </citation>
    <scope>NUCLEOTIDE SEQUENCE</scope>
    <source>
        <strain evidence="20">876</strain>
    </source>
</reference>
<evidence type="ECO:0000256" key="8">
    <source>
        <dbReference type="ARBA" id="ARBA00022555"/>
    </source>
</evidence>
<keyword evidence="10" id="KW-0479">Metal-binding</keyword>
<evidence type="ECO:0000256" key="6">
    <source>
        <dbReference type="ARBA" id="ARBA00017032"/>
    </source>
</evidence>
<organism evidence="20 21">
    <name type="scientific">Candidatus Limosilactobacillus merdavium</name>
    <dbReference type="NCBI Taxonomy" id="2838651"/>
    <lineage>
        <taxon>Bacteria</taxon>
        <taxon>Bacillati</taxon>
        <taxon>Bacillota</taxon>
        <taxon>Bacilli</taxon>
        <taxon>Lactobacillales</taxon>
        <taxon>Lactobacillaceae</taxon>
        <taxon>Limosilactobacillus</taxon>
    </lineage>
</organism>
<evidence type="ECO:0000256" key="12">
    <source>
        <dbReference type="ARBA" id="ARBA00022840"/>
    </source>
</evidence>
<sequence>GFIGQVHPETAKEYKIPETYVFELNLEQLMATKKIENEYSPISKFPTITRDIALLVDTSVTNEAIVDLIKKRGGAYLKDVHLFDVYSGNHLSSGKKSLAYTLTYQDKEATLTEDQVNQAFDKVTKYLQEQLDAEIR</sequence>
<proteinExistence type="inferred from homology"/>
<evidence type="ECO:0000313" key="20">
    <source>
        <dbReference type="EMBL" id="MBU3829907.1"/>
    </source>
</evidence>
<gene>
    <name evidence="20" type="ORF">H9843_03310</name>
</gene>
<evidence type="ECO:0000259" key="19">
    <source>
        <dbReference type="PROSITE" id="PS51447"/>
    </source>
</evidence>
<dbReference type="SMART" id="SM00896">
    <property type="entry name" value="FDX-ACB"/>
    <property type="match status" value="1"/>
</dbReference>
<dbReference type="InterPro" id="IPR036690">
    <property type="entry name" value="Fdx_antiC-bd_sf"/>
</dbReference>
<evidence type="ECO:0000256" key="5">
    <source>
        <dbReference type="ARBA" id="ARBA00012814"/>
    </source>
</evidence>
<accession>A0A9E2NUZ8</accession>
<keyword evidence="15" id="KW-0648">Protein biosynthesis</keyword>
<dbReference type="Gene3D" id="3.30.70.380">
    <property type="entry name" value="Ferrodoxin-fold anticodon-binding domain"/>
    <property type="match status" value="1"/>
</dbReference>
<dbReference type="AlphaFoldDB" id="A0A9E2NUZ8"/>
<keyword evidence="12" id="KW-0067">ATP-binding</keyword>
<dbReference type="SUPFAM" id="SSF55681">
    <property type="entry name" value="Class II aaRS and biotin synthetases"/>
    <property type="match status" value="1"/>
</dbReference>
<keyword evidence="16" id="KW-0030">Aminoacyl-tRNA synthetase</keyword>
<comment type="caution">
    <text evidence="20">The sequence shown here is derived from an EMBL/GenBank/DDBJ whole genome shotgun (WGS) entry which is preliminary data.</text>
</comment>
<dbReference type="InterPro" id="IPR041616">
    <property type="entry name" value="PheRS_beta_core"/>
</dbReference>
<dbReference type="GO" id="GO:0005524">
    <property type="term" value="F:ATP binding"/>
    <property type="evidence" value="ECO:0007669"/>
    <property type="project" value="UniProtKB-KW"/>
</dbReference>
<dbReference type="EC" id="6.1.1.20" evidence="5"/>
<comment type="subcellular location">
    <subcellularLocation>
        <location evidence="2">Cytoplasm</location>
    </subcellularLocation>
</comment>